<feature type="transmembrane region" description="Helical" evidence="7">
    <location>
        <begin position="46"/>
        <end position="65"/>
    </location>
</feature>
<evidence type="ECO:0000313" key="9">
    <source>
        <dbReference type="EMBL" id="BAH41340.1"/>
    </source>
</evidence>
<evidence type="ECO:0000256" key="5">
    <source>
        <dbReference type="ARBA" id="ARBA00022989"/>
    </source>
</evidence>
<keyword evidence="4 7" id="KW-0812">Transmembrane</keyword>
<dbReference type="Pfam" id="PF07690">
    <property type="entry name" value="MFS_1"/>
    <property type="match status" value="1"/>
</dbReference>
<keyword evidence="2" id="KW-0813">Transport</keyword>
<dbReference type="EMBL" id="AP008955">
    <property type="protein sequence ID" value="BAH41340.1"/>
    <property type="molecule type" value="Genomic_DNA"/>
</dbReference>
<dbReference type="HOGENOM" id="CLU_001265_61_5_9"/>
<feature type="transmembrane region" description="Helical" evidence="7">
    <location>
        <begin position="131"/>
        <end position="149"/>
    </location>
</feature>
<keyword evidence="5 7" id="KW-1133">Transmembrane helix</keyword>
<name>C0ZIX2_BREBN</name>
<dbReference type="Proteomes" id="UP000001877">
    <property type="component" value="Chromosome"/>
</dbReference>
<dbReference type="InterPro" id="IPR011701">
    <property type="entry name" value="MFS"/>
</dbReference>
<dbReference type="eggNOG" id="COG2814">
    <property type="taxonomic scope" value="Bacteria"/>
</dbReference>
<feature type="transmembrane region" description="Helical" evidence="7">
    <location>
        <begin position="264"/>
        <end position="284"/>
    </location>
</feature>
<proteinExistence type="predicted"/>
<feature type="transmembrane region" description="Helical" evidence="7">
    <location>
        <begin position="290"/>
        <end position="309"/>
    </location>
</feature>
<dbReference type="CDD" id="cd17324">
    <property type="entry name" value="MFS_NepI_like"/>
    <property type="match status" value="1"/>
</dbReference>
<dbReference type="SUPFAM" id="SSF103473">
    <property type="entry name" value="MFS general substrate transporter"/>
    <property type="match status" value="1"/>
</dbReference>
<feature type="transmembrane region" description="Helical" evidence="7">
    <location>
        <begin position="202"/>
        <end position="224"/>
    </location>
</feature>
<evidence type="ECO:0000256" key="6">
    <source>
        <dbReference type="ARBA" id="ARBA00023136"/>
    </source>
</evidence>
<evidence type="ECO:0000256" key="1">
    <source>
        <dbReference type="ARBA" id="ARBA00004651"/>
    </source>
</evidence>
<dbReference type="PANTHER" id="PTHR43124">
    <property type="entry name" value="PURINE EFFLUX PUMP PBUE"/>
    <property type="match status" value="1"/>
</dbReference>
<evidence type="ECO:0000256" key="4">
    <source>
        <dbReference type="ARBA" id="ARBA00022692"/>
    </source>
</evidence>
<evidence type="ECO:0000313" key="10">
    <source>
        <dbReference type="Proteomes" id="UP000001877"/>
    </source>
</evidence>
<dbReference type="PROSITE" id="PS50850">
    <property type="entry name" value="MFS"/>
    <property type="match status" value="1"/>
</dbReference>
<dbReference type="InterPro" id="IPR050189">
    <property type="entry name" value="MFS_Efflux_Transporters"/>
</dbReference>
<reference evidence="9 10" key="1">
    <citation type="submission" date="2005-03" db="EMBL/GenBank/DDBJ databases">
        <title>Brevibacillus brevis strain 47, complete genome.</title>
        <authorList>
            <person name="Hosoyama A."/>
            <person name="Yamada R."/>
            <person name="Hongo Y."/>
            <person name="Terui Y."/>
            <person name="Ankai A."/>
            <person name="Masuyama W."/>
            <person name="Sekiguchi M."/>
            <person name="Takeda T."/>
            <person name="Asano K."/>
            <person name="Ohji S."/>
            <person name="Ichikawa N."/>
            <person name="Narita S."/>
            <person name="Aoki N."/>
            <person name="Miura H."/>
            <person name="Matsushita S."/>
            <person name="Sekigawa T."/>
            <person name="Yamagata H."/>
            <person name="Yoshikawa H."/>
            <person name="Udaka S."/>
            <person name="Tanikawa S."/>
            <person name="Fujita N."/>
        </authorList>
    </citation>
    <scope>NUCLEOTIDE SEQUENCE [LARGE SCALE GENOMIC DNA]</scope>
    <source>
        <strain evidence="10">47 / JCM 6285 / NBRC 100599</strain>
    </source>
</reference>
<dbReference type="GO" id="GO:0022857">
    <property type="term" value="F:transmembrane transporter activity"/>
    <property type="evidence" value="ECO:0007669"/>
    <property type="project" value="InterPro"/>
</dbReference>
<gene>
    <name evidence="9" type="ordered locus">BBR47_03630</name>
</gene>
<feature type="transmembrane region" description="Helical" evidence="7">
    <location>
        <begin position="330"/>
        <end position="349"/>
    </location>
</feature>
<comment type="subcellular location">
    <subcellularLocation>
        <location evidence="1">Cell membrane</location>
        <topology evidence="1">Multi-pass membrane protein</topology>
    </subcellularLocation>
</comment>
<protein>
    <submittedName>
        <fullName evidence="9">Putative transporter</fullName>
    </submittedName>
</protein>
<dbReference type="GO" id="GO:0005886">
    <property type="term" value="C:plasma membrane"/>
    <property type="evidence" value="ECO:0007669"/>
    <property type="project" value="UniProtKB-SubCell"/>
</dbReference>
<dbReference type="InterPro" id="IPR036259">
    <property type="entry name" value="MFS_trans_sf"/>
</dbReference>
<dbReference type="AlphaFoldDB" id="C0ZIX2"/>
<keyword evidence="3" id="KW-1003">Cell membrane</keyword>
<dbReference type="RefSeq" id="WP_012684113.1">
    <property type="nucleotide sequence ID" value="NC_012491.1"/>
</dbReference>
<evidence type="ECO:0000256" key="3">
    <source>
        <dbReference type="ARBA" id="ARBA00022475"/>
    </source>
</evidence>
<keyword evidence="10" id="KW-1185">Reference proteome</keyword>
<feature type="transmembrane region" description="Helical" evidence="7">
    <location>
        <begin position="72"/>
        <end position="89"/>
    </location>
</feature>
<dbReference type="Gene3D" id="1.20.1250.20">
    <property type="entry name" value="MFS general substrate transporter like domains"/>
    <property type="match status" value="2"/>
</dbReference>
<evidence type="ECO:0000256" key="2">
    <source>
        <dbReference type="ARBA" id="ARBA00022448"/>
    </source>
</evidence>
<accession>C0ZIX2</accession>
<evidence type="ECO:0000256" key="7">
    <source>
        <dbReference type="SAM" id="Phobius"/>
    </source>
</evidence>
<keyword evidence="6 7" id="KW-0472">Membrane</keyword>
<sequence length="388" mass="41389">MPKKFLILLLALGEFMIGTAESIVTGIIGMIADDTHVSLSLAGQLVTAFSLAFAFGAPVLIALTAGVERKKLILWTLFSFIVANLLASISQSFSLLMVSRILLGLCGGIYTVVALAQAANMASPEKKGSSIAIILMGFSLSLVLGVPLGTMLGDIWGWRPVFALIAVLTLIPFFAILAFLPKQQGEETVPLRKQLAALRNKRVIHALCISLFFVTGYSTVYTYITPLLQSTSAMTTAWVSTTLFLAGLASVAGSRIGGVSTDKWGIRTTLYVSLLLHAAILLILPLSSQLFTWAIITVMFWVAAVQTTVPAQQYYLITLSPHSSQVALSMNTSVFQLGLALGAGLGGVIVDHVGIVHISWVGGLLVLVGFGFAWVSFAQEKRQKSLQA</sequence>
<feature type="transmembrane region" description="Helical" evidence="7">
    <location>
        <begin position="161"/>
        <end position="181"/>
    </location>
</feature>
<dbReference type="InterPro" id="IPR020846">
    <property type="entry name" value="MFS_dom"/>
</dbReference>
<dbReference type="KEGG" id="bbe:BBR47_03630"/>
<organism evidence="9 10">
    <name type="scientific">Brevibacillus brevis (strain 47 / JCM 6285 / NBRC 100599)</name>
    <dbReference type="NCBI Taxonomy" id="358681"/>
    <lineage>
        <taxon>Bacteria</taxon>
        <taxon>Bacillati</taxon>
        <taxon>Bacillota</taxon>
        <taxon>Bacilli</taxon>
        <taxon>Bacillales</taxon>
        <taxon>Paenibacillaceae</taxon>
        <taxon>Brevibacillus</taxon>
    </lineage>
</organism>
<feature type="domain" description="Major facilitator superfamily (MFS) profile" evidence="8">
    <location>
        <begin position="6"/>
        <end position="381"/>
    </location>
</feature>
<feature type="transmembrane region" description="Helical" evidence="7">
    <location>
        <begin position="101"/>
        <end position="119"/>
    </location>
</feature>
<dbReference type="PANTHER" id="PTHR43124:SF10">
    <property type="entry name" value="PURINE EFFLUX PUMP PBUE"/>
    <property type="match status" value="1"/>
</dbReference>
<feature type="transmembrane region" description="Helical" evidence="7">
    <location>
        <begin position="230"/>
        <end position="252"/>
    </location>
</feature>
<feature type="transmembrane region" description="Helical" evidence="7">
    <location>
        <begin position="355"/>
        <end position="377"/>
    </location>
</feature>
<evidence type="ECO:0000259" key="8">
    <source>
        <dbReference type="PROSITE" id="PS50850"/>
    </source>
</evidence>